<feature type="transmembrane region" description="Helical" evidence="11">
    <location>
        <begin position="344"/>
        <end position="362"/>
    </location>
</feature>
<evidence type="ECO:0000256" key="6">
    <source>
        <dbReference type="ARBA" id="ARBA00022741"/>
    </source>
</evidence>
<keyword evidence="4" id="KW-1003">Cell membrane</keyword>
<comment type="caution">
    <text evidence="12">The sequence shown here is derived from an EMBL/GenBank/DDBJ whole genome shotgun (WGS) entry which is preliminary data.</text>
</comment>
<reference evidence="12 13" key="1">
    <citation type="submission" date="2014-02" db="EMBL/GenBank/DDBJ databases">
        <title>Draft genome sequence of Rickettsia buchneri sp. nov. ISO7T.</title>
        <authorList>
            <person name="Felsheim R.F."/>
            <person name="Kurtti T.J."/>
            <person name="Munderloh U.G."/>
        </authorList>
    </citation>
    <scope>NUCLEOTIDE SEQUENCE [LARGE SCALE GENOMIC DNA]</scope>
    <source>
        <strain evidence="12 13">ISO7</strain>
    </source>
</reference>
<keyword evidence="5 11" id="KW-0812">Transmembrane</keyword>
<feature type="transmembrane region" description="Helical" evidence="11">
    <location>
        <begin position="202"/>
        <end position="225"/>
    </location>
</feature>
<protein>
    <recommendedName>
        <fullName evidence="11">ADP,ATP carrier protein</fullName>
    </recommendedName>
</protein>
<evidence type="ECO:0000256" key="7">
    <source>
        <dbReference type="ARBA" id="ARBA00022840"/>
    </source>
</evidence>
<feature type="transmembrane region" description="Helical" evidence="11">
    <location>
        <begin position="301"/>
        <end position="324"/>
    </location>
</feature>
<dbReference type="GO" id="GO:0005471">
    <property type="term" value="F:ATP:ADP antiporter activity"/>
    <property type="evidence" value="ECO:0007669"/>
    <property type="project" value="InterPro"/>
</dbReference>
<evidence type="ECO:0000256" key="2">
    <source>
        <dbReference type="ARBA" id="ARBA00007127"/>
    </source>
</evidence>
<feature type="transmembrane region" description="Helical" evidence="11">
    <location>
        <begin position="245"/>
        <end position="269"/>
    </location>
</feature>
<feature type="transmembrane region" description="Helical" evidence="11">
    <location>
        <begin position="460"/>
        <end position="479"/>
    </location>
</feature>
<keyword evidence="9 11" id="KW-0472">Membrane</keyword>
<dbReference type="GO" id="GO:0005886">
    <property type="term" value="C:plasma membrane"/>
    <property type="evidence" value="ECO:0007669"/>
    <property type="project" value="UniProtKB-SubCell"/>
</dbReference>
<evidence type="ECO:0000256" key="11">
    <source>
        <dbReference type="RuleBase" id="RU363121"/>
    </source>
</evidence>
<feature type="transmembrane region" description="Helical" evidence="11">
    <location>
        <begin position="369"/>
        <end position="390"/>
    </location>
</feature>
<keyword evidence="7 11" id="KW-0067">ATP-binding</keyword>
<dbReference type="PANTHER" id="PTHR31187:SF1">
    <property type="entry name" value="ADP,ATP CARRIER PROTEIN 1"/>
    <property type="match status" value="1"/>
</dbReference>
<dbReference type="PANTHER" id="PTHR31187">
    <property type="match status" value="1"/>
</dbReference>
<feature type="transmembrane region" description="Helical" evidence="11">
    <location>
        <begin position="112"/>
        <end position="134"/>
    </location>
</feature>
<gene>
    <name evidence="12" type="primary">tlcA_1</name>
    <name evidence="12" type="ORF">REISMN_01855</name>
</gene>
<evidence type="ECO:0000313" key="12">
    <source>
        <dbReference type="EMBL" id="KDO03405.1"/>
    </source>
</evidence>
<dbReference type="Proteomes" id="UP000027161">
    <property type="component" value="Unassembled WGS sequence"/>
</dbReference>
<dbReference type="RefSeq" id="WP_008580471.1">
    <property type="nucleotide sequence ID" value="NZ_CP113531.1"/>
</dbReference>
<keyword evidence="8 11" id="KW-1133">Transmembrane helix</keyword>
<keyword evidence="6 11" id="KW-0547">Nucleotide-binding</keyword>
<sequence length="521" mass="61154">MLVNIICIGIFNGLIYANTKSIINYQSINLLLLNLMFQDYHFLNIKFYLASILMFFTLLNQNIVKTINDSLIISLIGAEIINFIKLWVEIPLGLVFLLIYSRMSTKYNNQKLFKLIIIYFLIFYSFFIFVFIPYRQFVQFKVEKLHHLVHIYPNCKYLFILCHEYILILFYAVCSLWPNIVFSLLFWQLVNKSTNVETAIKTYPYLNFFGQLNLLFSGSLITYFSQDSHFLYKLLTYYSTWQTNLSIISLSMLVIISGIAIIIVLQFFWYEKKTCMSQKDFKKQNTYTFYNNFKVILSSRYLQFMTIIIASYSLTINLLEGVWFAKSVEFYKQPEQLIHYKGTVLLWTGIFTVFCAVFNSYIFRKISWLNGALLTPVITLIFGTVFFILILFEPVLKSAICWITITPLAIILFLAGVQNAFIKGIKYVLFDLTKEIAYLPLNNTLKTNGKAAVEILGVRIGKFFSIFIQVMLFTLYPNASYDDIYIIKYLMFCFLIICLMWIIAVIHLNNLYHKLINNLTL</sequence>
<feature type="transmembrane region" description="Helical" evidence="11">
    <location>
        <begin position="166"/>
        <end position="190"/>
    </location>
</feature>
<evidence type="ECO:0000313" key="13">
    <source>
        <dbReference type="Proteomes" id="UP000027161"/>
    </source>
</evidence>
<proteinExistence type="inferred from homology"/>
<comment type="function">
    <text evidence="10 11">Provides the rickettsial cell with host ATP in exchange for rickettsial ADP. This is an obligate exchange system. This energy acquiring activity is an important component of rickettsial parasitism.</text>
</comment>
<dbReference type="EMBL" id="JFKF01000035">
    <property type="protein sequence ID" value="KDO03405.1"/>
    <property type="molecule type" value="Genomic_DNA"/>
</dbReference>
<dbReference type="InterPro" id="IPR004667">
    <property type="entry name" value="ADP_ATP_car_bac_type"/>
</dbReference>
<evidence type="ECO:0000256" key="3">
    <source>
        <dbReference type="ARBA" id="ARBA00022448"/>
    </source>
</evidence>
<comment type="similarity">
    <text evidence="2 11">Belongs to the ADP/ATP translocase tlc family.</text>
</comment>
<evidence type="ECO:0000256" key="4">
    <source>
        <dbReference type="ARBA" id="ARBA00022475"/>
    </source>
</evidence>
<keyword evidence="13" id="KW-1185">Reference proteome</keyword>
<organism evidence="12 13">
    <name type="scientific">Rickettsia tamurae subsp. buchneri</name>
    <dbReference type="NCBI Taxonomy" id="1462938"/>
    <lineage>
        <taxon>Bacteria</taxon>
        <taxon>Pseudomonadati</taxon>
        <taxon>Pseudomonadota</taxon>
        <taxon>Alphaproteobacteria</taxon>
        <taxon>Rickettsiales</taxon>
        <taxon>Rickettsiaceae</taxon>
        <taxon>Rickettsieae</taxon>
        <taxon>Rickettsia</taxon>
        <taxon>spotted fever group</taxon>
    </lineage>
</organism>
<dbReference type="Pfam" id="PF03219">
    <property type="entry name" value="TLC"/>
    <property type="match status" value="1"/>
</dbReference>
<feature type="transmembrane region" description="Helical" evidence="11">
    <location>
        <begin position="71"/>
        <end position="100"/>
    </location>
</feature>
<evidence type="ECO:0000256" key="8">
    <source>
        <dbReference type="ARBA" id="ARBA00022989"/>
    </source>
</evidence>
<evidence type="ECO:0000256" key="10">
    <source>
        <dbReference type="ARBA" id="ARBA00024792"/>
    </source>
</evidence>
<dbReference type="GO" id="GO:0005524">
    <property type="term" value="F:ATP binding"/>
    <property type="evidence" value="ECO:0007669"/>
    <property type="project" value="UniProtKB-KW"/>
</dbReference>
<feature type="transmembrane region" description="Helical" evidence="11">
    <location>
        <begin position="40"/>
        <end position="59"/>
    </location>
</feature>
<accession>A0A8E0WML4</accession>
<comment type="subcellular location">
    <subcellularLocation>
        <location evidence="1">Cell membrane</location>
        <topology evidence="1">Multi-pass membrane protein</topology>
    </subcellularLocation>
    <subcellularLocation>
        <location evidence="11">Membrane</location>
        <topology evidence="11">Multi-pass membrane protein</topology>
    </subcellularLocation>
</comment>
<evidence type="ECO:0000256" key="5">
    <source>
        <dbReference type="ARBA" id="ARBA00022692"/>
    </source>
</evidence>
<dbReference type="AlphaFoldDB" id="A0A8E0WML4"/>
<feature type="transmembrane region" description="Helical" evidence="11">
    <location>
        <begin position="396"/>
        <end position="417"/>
    </location>
</feature>
<evidence type="ECO:0000256" key="9">
    <source>
        <dbReference type="ARBA" id="ARBA00023136"/>
    </source>
</evidence>
<name>A0A8E0WML4_9RICK</name>
<feature type="transmembrane region" description="Helical" evidence="11">
    <location>
        <begin position="485"/>
        <end position="508"/>
    </location>
</feature>
<keyword evidence="3 11" id="KW-0813">Transport</keyword>
<evidence type="ECO:0000256" key="1">
    <source>
        <dbReference type="ARBA" id="ARBA00004651"/>
    </source>
</evidence>